<evidence type="ECO:0000313" key="10">
    <source>
        <dbReference type="Proteomes" id="UP000318542"/>
    </source>
</evidence>
<keyword evidence="3 6" id="KW-0564">Palmitate</keyword>
<dbReference type="InterPro" id="IPR039565">
    <property type="entry name" value="BamD-like"/>
</dbReference>
<dbReference type="Pfam" id="PF13525">
    <property type="entry name" value="YfiO"/>
    <property type="match status" value="1"/>
</dbReference>
<dbReference type="AlphaFoldDB" id="A0A554X7G7"/>
<evidence type="ECO:0000256" key="6">
    <source>
        <dbReference type="HAMAP-Rule" id="MF_00922"/>
    </source>
</evidence>
<proteinExistence type="inferred from homology"/>
<dbReference type="OrthoDB" id="9779191at2"/>
<evidence type="ECO:0000256" key="1">
    <source>
        <dbReference type="ARBA" id="ARBA00022729"/>
    </source>
</evidence>
<dbReference type="PANTHER" id="PTHR37423:SF1">
    <property type="entry name" value="OUTER MEMBRANE PROTEIN ASSEMBLY FACTOR BAMD"/>
    <property type="match status" value="1"/>
</dbReference>
<evidence type="ECO:0000256" key="2">
    <source>
        <dbReference type="ARBA" id="ARBA00023136"/>
    </source>
</evidence>
<dbReference type="SUPFAM" id="SSF48452">
    <property type="entry name" value="TPR-like"/>
    <property type="match status" value="1"/>
</dbReference>
<comment type="function">
    <text evidence="6">Part of the outer membrane protein assembly complex, which is involved in assembly and insertion of beta-barrel proteins into the outer membrane.</text>
</comment>
<dbReference type="HAMAP" id="MF_00922">
    <property type="entry name" value="OM_assembly_BamD"/>
    <property type="match status" value="1"/>
</dbReference>
<gene>
    <name evidence="6 9" type="primary">bamD</name>
    <name evidence="9" type="ORF">Tther_00294</name>
</gene>
<dbReference type="CDD" id="cd15830">
    <property type="entry name" value="BamD"/>
    <property type="match status" value="1"/>
</dbReference>
<feature type="chain" id="PRO_5022277398" description="Outer membrane protein assembly factor BamD" evidence="7">
    <location>
        <begin position="33"/>
        <end position="274"/>
    </location>
</feature>
<comment type="similarity">
    <text evidence="6">Belongs to the BamD family.</text>
</comment>
<feature type="domain" description="Outer membrane lipoprotein BamD-like" evidence="8">
    <location>
        <begin position="42"/>
        <end position="246"/>
    </location>
</feature>
<dbReference type="GO" id="GO:1990063">
    <property type="term" value="C:Bam protein complex"/>
    <property type="evidence" value="ECO:0007669"/>
    <property type="project" value="TreeGrafter"/>
</dbReference>
<keyword evidence="5 6" id="KW-0449">Lipoprotein</keyword>
<dbReference type="InterPro" id="IPR017689">
    <property type="entry name" value="BamD"/>
</dbReference>
<reference evidence="9 10" key="1">
    <citation type="submission" date="2019-07" db="EMBL/GenBank/DDBJ databases">
        <title>Tepidimonas thermarum AA-1 draft genome.</title>
        <authorList>
            <person name="Da Costa M.S."/>
            <person name="Froufe H.J.C."/>
            <person name="Egas C."/>
            <person name="Albuquerque L."/>
        </authorList>
    </citation>
    <scope>NUCLEOTIDE SEQUENCE [LARGE SCALE GENOMIC DNA]</scope>
    <source>
        <strain evidence="9 10">AA-1</strain>
    </source>
</reference>
<sequence length="274" mass="30752">MKTQRLSADRLRAPTLSALALGLALLAGCASGPEKDVTAGWSPNKLYAEAMDERNAGNYDKAIQLFEKLEGRAAGTPLAQQAQLEKAYAHYKNGEQAQAIATLDRFIKLHPASPALDYALYLKGLVNFNDNLGLFGFISQQDLSERDQKAAKDSFEAFKELVERFPDSRYAPDARQRMTYIVNALAQYEVHVARYYYRRGAYVAAINRAQTALQDYQNVPAAEEALYILMKSYEALDMADQARDARRVLEANFPASGFLTHGLRRDSGPWWKLW</sequence>
<keyword evidence="10" id="KW-1185">Reference proteome</keyword>
<dbReference type="InterPro" id="IPR011990">
    <property type="entry name" value="TPR-like_helical_dom_sf"/>
</dbReference>
<keyword evidence="1 6" id="KW-0732">Signal</keyword>
<dbReference type="RefSeq" id="WP_143900158.1">
    <property type="nucleotide sequence ID" value="NZ_VJOL01000003.1"/>
</dbReference>
<feature type="signal peptide" evidence="7">
    <location>
        <begin position="1"/>
        <end position="32"/>
    </location>
</feature>
<evidence type="ECO:0000259" key="8">
    <source>
        <dbReference type="Pfam" id="PF13525"/>
    </source>
</evidence>
<dbReference type="NCBIfam" id="TIGR03302">
    <property type="entry name" value="OM_YfiO"/>
    <property type="match status" value="1"/>
</dbReference>
<dbReference type="Proteomes" id="UP000318542">
    <property type="component" value="Unassembled WGS sequence"/>
</dbReference>
<evidence type="ECO:0000256" key="7">
    <source>
        <dbReference type="SAM" id="SignalP"/>
    </source>
</evidence>
<keyword evidence="2 6" id="KW-0472">Membrane</keyword>
<dbReference type="GO" id="GO:0043165">
    <property type="term" value="P:Gram-negative-bacterium-type cell outer membrane assembly"/>
    <property type="evidence" value="ECO:0007669"/>
    <property type="project" value="UniProtKB-UniRule"/>
</dbReference>
<evidence type="ECO:0000256" key="4">
    <source>
        <dbReference type="ARBA" id="ARBA00023237"/>
    </source>
</evidence>
<evidence type="ECO:0000256" key="5">
    <source>
        <dbReference type="ARBA" id="ARBA00023288"/>
    </source>
</evidence>
<comment type="caution">
    <text evidence="9">The sequence shown here is derived from an EMBL/GenBank/DDBJ whole genome shotgun (WGS) entry which is preliminary data.</text>
</comment>
<organism evidence="9 10">
    <name type="scientific">Tepidimonas thermarum</name>
    <dbReference type="NCBI Taxonomy" id="335431"/>
    <lineage>
        <taxon>Bacteria</taxon>
        <taxon>Pseudomonadati</taxon>
        <taxon>Pseudomonadota</taxon>
        <taxon>Betaproteobacteria</taxon>
        <taxon>Burkholderiales</taxon>
        <taxon>Tepidimonas</taxon>
    </lineage>
</organism>
<dbReference type="GO" id="GO:0051205">
    <property type="term" value="P:protein insertion into membrane"/>
    <property type="evidence" value="ECO:0007669"/>
    <property type="project" value="UniProtKB-UniRule"/>
</dbReference>
<comment type="subunit">
    <text evidence="6">Part of the Bam complex.</text>
</comment>
<evidence type="ECO:0000256" key="3">
    <source>
        <dbReference type="ARBA" id="ARBA00023139"/>
    </source>
</evidence>
<dbReference type="Gene3D" id="1.25.40.10">
    <property type="entry name" value="Tetratricopeptide repeat domain"/>
    <property type="match status" value="1"/>
</dbReference>
<dbReference type="PROSITE" id="PS51257">
    <property type="entry name" value="PROKAR_LIPOPROTEIN"/>
    <property type="match status" value="1"/>
</dbReference>
<dbReference type="EMBL" id="VJOL01000003">
    <property type="protein sequence ID" value="TSE31784.1"/>
    <property type="molecule type" value="Genomic_DNA"/>
</dbReference>
<dbReference type="PANTHER" id="PTHR37423">
    <property type="entry name" value="SOLUBLE LYTIC MUREIN TRANSGLYCOSYLASE-RELATED"/>
    <property type="match status" value="1"/>
</dbReference>
<comment type="subcellular location">
    <subcellularLocation>
        <location evidence="6">Cell outer membrane</location>
        <topology evidence="6">Lipid-anchor</topology>
    </subcellularLocation>
</comment>
<accession>A0A554X7G7</accession>
<evidence type="ECO:0000313" key="9">
    <source>
        <dbReference type="EMBL" id="TSE31784.1"/>
    </source>
</evidence>
<protein>
    <recommendedName>
        <fullName evidence="6">Outer membrane protein assembly factor BamD</fullName>
    </recommendedName>
</protein>
<keyword evidence="4 6" id="KW-0998">Cell outer membrane</keyword>
<name>A0A554X7G7_9BURK</name>